<name>A0A4R8LJL5_9BURK</name>
<dbReference type="InterPro" id="IPR032710">
    <property type="entry name" value="NTF2-like_dom_sf"/>
</dbReference>
<evidence type="ECO:0000313" key="2">
    <source>
        <dbReference type="Proteomes" id="UP000295509"/>
    </source>
</evidence>
<dbReference type="Proteomes" id="UP000295509">
    <property type="component" value="Unassembled WGS sequence"/>
</dbReference>
<protein>
    <submittedName>
        <fullName evidence="1">Uncharacterized protein DUF3225</fullName>
    </submittedName>
</protein>
<organism evidence="1 2">
    <name type="scientific">Paraburkholderia rhizosphaerae</name>
    <dbReference type="NCBI Taxonomy" id="480658"/>
    <lineage>
        <taxon>Bacteria</taxon>
        <taxon>Pseudomonadati</taxon>
        <taxon>Pseudomonadota</taxon>
        <taxon>Betaproteobacteria</taxon>
        <taxon>Burkholderiales</taxon>
        <taxon>Burkholderiaceae</taxon>
        <taxon>Paraburkholderia</taxon>
    </lineage>
</organism>
<reference evidence="1 2" key="1">
    <citation type="submission" date="2019-03" db="EMBL/GenBank/DDBJ databases">
        <title>Genomic Encyclopedia of Type Strains, Phase III (KMG-III): the genomes of soil and plant-associated and newly described type strains.</title>
        <authorList>
            <person name="Whitman W."/>
        </authorList>
    </citation>
    <scope>NUCLEOTIDE SEQUENCE [LARGE SCALE GENOMIC DNA]</scope>
    <source>
        <strain evidence="1 2">LMG 29544</strain>
    </source>
</reference>
<proteinExistence type="predicted"/>
<gene>
    <name evidence="1" type="ORF">BX592_12146</name>
</gene>
<keyword evidence="2" id="KW-1185">Reference proteome</keyword>
<dbReference type="InterPro" id="IPR024507">
    <property type="entry name" value="AtzH-like"/>
</dbReference>
<dbReference type="NCBIfam" id="NF033625">
    <property type="entry name" value="HpxZ"/>
    <property type="match status" value="1"/>
</dbReference>
<dbReference type="Pfam" id="PF11533">
    <property type="entry name" value="AtzH-like"/>
    <property type="match status" value="1"/>
</dbReference>
<accession>A0A4R8LJL5</accession>
<sequence length="133" mass="14859">MTTNFVSPTMLINDPATYDAVSAAFDAYETALTTNDVAMLDTLFWNSPHTLRYGATENLHGYDEIRAFRAQRPGGNLMRTIVDRSITTFGYDYAVANITFTRAGEARIGRQTQTWVKIGGDWRVVAAHVSWMA</sequence>
<evidence type="ECO:0000313" key="1">
    <source>
        <dbReference type="EMBL" id="TDY42475.1"/>
    </source>
</evidence>
<dbReference type="AlphaFoldDB" id="A0A4R8LJL5"/>
<comment type="caution">
    <text evidence="1">The sequence shown here is derived from an EMBL/GenBank/DDBJ whole genome shotgun (WGS) entry which is preliminary data.</text>
</comment>
<dbReference type="EMBL" id="SORE01000021">
    <property type="protein sequence ID" value="TDY42475.1"/>
    <property type="molecule type" value="Genomic_DNA"/>
</dbReference>
<dbReference type="Gene3D" id="3.10.450.50">
    <property type="match status" value="1"/>
</dbReference>
<dbReference type="SUPFAM" id="SSF54427">
    <property type="entry name" value="NTF2-like"/>
    <property type="match status" value="1"/>
</dbReference>